<feature type="coiled-coil region" evidence="1">
    <location>
        <begin position="67"/>
        <end position="94"/>
    </location>
</feature>
<dbReference type="Proteomes" id="UP001341840">
    <property type="component" value="Unassembled WGS sequence"/>
</dbReference>
<evidence type="ECO:0000256" key="1">
    <source>
        <dbReference type="SAM" id="Coils"/>
    </source>
</evidence>
<gene>
    <name evidence="2" type="ORF">PIB30_087741</name>
</gene>
<comment type="caution">
    <text evidence="2">The sequence shown here is derived from an EMBL/GenBank/DDBJ whole genome shotgun (WGS) entry which is preliminary data.</text>
</comment>
<organism evidence="2 3">
    <name type="scientific">Stylosanthes scabra</name>
    <dbReference type="NCBI Taxonomy" id="79078"/>
    <lineage>
        <taxon>Eukaryota</taxon>
        <taxon>Viridiplantae</taxon>
        <taxon>Streptophyta</taxon>
        <taxon>Embryophyta</taxon>
        <taxon>Tracheophyta</taxon>
        <taxon>Spermatophyta</taxon>
        <taxon>Magnoliopsida</taxon>
        <taxon>eudicotyledons</taxon>
        <taxon>Gunneridae</taxon>
        <taxon>Pentapetalae</taxon>
        <taxon>rosids</taxon>
        <taxon>fabids</taxon>
        <taxon>Fabales</taxon>
        <taxon>Fabaceae</taxon>
        <taxon>Papilionoideae</taxon>
        <taxon>50 kb inversion clade</taxon>
        <taxon>dalbergioids sensu lato</taxon>
        <taxon>Dalbergieae</taxon>
        <taxon>Pterocarpus clade</taxon>
        <taxon>Stylosanthes</taxon>
    </lineage>
</organism>
<name>A0ABU6XVV6_9FABA</name>
<keyword evidence="3" id="KW-1185">Reference proteome</keyword>
<evidence type="ECO:0000313" key="3">
    <source>
        <dbReference type="Proteomes" id="UP001341840"/>
    </source>
</evidence>
<sequence>MFDKWAENFTWDKNHDELVKAIFNTCASKRFSRMMEDVREKKEHLTQWCRPELKKALYHYWETDEKYLHLKQLNADVEALKEQLREELRLMQEHRR</sequence>
<dbReference type="EMBL" id="JASCZI010213007">
    <property type="protein sequence ID" value="MED6200688.1"/>
    <property type="molecule type" value="Genomic_DNA"/>
</dbReference>
<reference evidence="2 3" key="1">
    <citation type="journal article" date="2023" name="Plants (Basel)">
        <title>Bridging the Gap: Combining Genomics and Transcriptomics Approaches to Understand Stylosanthes scabra, an Orphan Legume from the Brazilian Caatinga.</title>
        <authorList>
            <person name="Ferreira-Neto J.R.C."/>
            <person name="da Silva M.D."/>
            <person name="Binneck E."/>
            <person name="de Melo N.F."/>
            <person name="da Silva R.H."/>
            <person name="de Melo A.L.T.M."/>
            <person name="Pandolfi V."/>
            <person name="Bustamante F.O."/>
            <person name="Brasileiro-Vidal A.C."/>
            <person name="Benko-Iseppon A.M."/>
        </authorList>
    </citation>
    <scope>NUCLEOTIDE SEQUENCE [LARGE SCALE GENOMIC DNA]</scope>
    <source>
        <tissue evidence="2">Leaves</tissue>
    </source>
</reference>
<accession>A0ABU6XVV6</accession>
<evidence type="ECO:0000313" key="2">
    <source>
        <dbReference type="EMBL" id="MED6200688.1"/>
    </source>
</evidence>
<protein>
    <submittedName>
        <fullName evidence="2">Uncharacterized protein</fullName>
    </submittedName>
</protein>
<keyword evidence="1" id="KW-0175">Coiled coil</keyword>
<proteinExistence type="predicted"/>